<evidence type="ECO:0000313" key="2">
    <source>
        <dbReference type="EMBL" id="NEA16884.1"/>
    </source>
</evidence>
<organism evidence="2 3">
    <name type="scientific">Streptomyces halstedii</name>
    <dbReference type="NCBI Taxonomy" id="1944"/>
    <lineage>
        <taxon>Bacteria</taxon>
        <taxon>Bacillati</taxon>
        <taxon>Actinomycetota</taxon>
        <taxon>Actinomycetes</taxon>
        <taxon>Kitasatosporales</taxon>
        <taxon>Streptomycetaceae</taxon>
        <taxon>Streptomyces</taxon>
    </lineage>
</organism>
<proteinExistence type="predicted"/>
<gene>
    <name evidence="2" type="ORF">G3I29_15395</name>
</gene>
<sequence length="59" mass="5671">APLPVRGHTATEPGALPDPGDGVPRATGTGYGGPGAAGSGYGGPLSPQAGPRTENTFKE</sequence>
<protein>
    <submittedName>
        <fullName evidence="2">Uncharacterized protein</fullName>
    </submittedName>
</protein>
<dbReference type="EMBL" id="JAAGLQ010000303">
    <property type="protein sequence ID" value="NEA16884.1"/>
    <property type="molecule type" value="Genomic_DNA"/>
</dbReference>
<feature type="non-terminal residue" evidence="2">
    <location>
        <position position="1"/>
    </location>
</feature>
<dbReference type="AlphaFoldDB" id="A0A6N9TZB8"/>
<comment type="caution">
    <text evidence="2">The sequence shown here is derived from an EMBL/GenBank/DDBJ whole genome shotgun (WGS) entry which is preliminary data.</text>
</comment>
<name>A0A6N9TZB8_STRHA</name>
<feature type="region of interest" description="Disordered" evidence="1">
    <location>
        <begin position="1"/>
        <end position="59"/>
    </location>
</feature>
<reference evidence="2 3" key="1">
    <citation type="submission" date="2020-01" db="EMBL/GenBank/DDBJ databases">
        <title>Insect and environment-associated Actinomycetes.</title>
        <authorList>
            <person name="Currrie C."/>
            <person name="Chevrette M."/>
            <person name="Carlson C."/>
            <person name="Stubbendieck R."/>
            <person name="Wendt-Pienkowski E."/>
        </authorList>
    </citation>
    <scope>NUCLEOTIDE SEQUENCE [LARGE SCALE GENOMIC DNA]</scope>
    <source>
        <strain evidence="2 3">SID11342</strain>
    </source>
</reference>
<feature type="compositionally biased region" description="Gly residues" evidence="1">
    <location>
        <begin position="29"/>
        <end position="43"/>
    </location>
</feature>
<accession>A0A6N9TZB8</accession>
<dbReference type="Proteomes" id="UP000471293">
    <property type="component" value="Unassembled WGS sequence"/>
</dbReference>
<evidence type="ECO:0000256" key="1">
    <source>
        <dbReference type="SAM" id="MobiDB-lite"/>
    </source>
</evidence>
<evidence type="ECO:0000313" key="3">
    <source>
        <dbReference type="Proteomes" id="UP000471293"/>
    </source>
</evidence>